<dbReference type="PANTHER" id="PTHR15887:SF1">
    <property type="entry name" value="TRANSMEMBRANE PROTEIN 69"/>
    <property type="match status" value="1"/>
</dbReference>
<sequence>MRLPFLLFPLSLAGLVPFIFLSGCIFIGHLFAPQPHLMMALLAYGACVLSFLGAVHWGLAMERPDIISGKTTSDLDRWRLVFGICPAVLAWLSLYIGMVINLRSGLTIEIIGFVAAYSLEKLGWRRGAVPQGYIRLRLALTIGAVISLIIALLGT</sequence>
<keyword evidence="1" id="KW-0812">Transmembrane</keyword>
<dbReference type="PANTHER" id="PTHR15887">
    <property type="entry name" value="TRANSMEMBRANE PROTEIN 69"/>
    <property type="match status" value="1"/>
</dbReference>
<accession>A0ABQ0QJZ0</accession>
<keyword evidence="3" id="KW-1185">Reference proteome</keyword>
<dbReference type="RefSeq" id="WP_068168591.1">
    <property type="nucleotide sequence ID" value="NZ_BAQB01000022.1"/>
</dbReference>
<reference evidence="2" key="1">
    <citation type="submission" date="2013-04" db="EMBL/GenBank/DDBJ databases">
        <title>The genome sequencing project of 58 acetic acid bacteria.</title>
        <authorList>
            <person name="Okamoto-Kainuma A."/>
            <person name="Ishikawa M."/>
            <person name="Umino S."/>
            <person name="Koizumi Y."/>
            <person name="Shiwa Y."/>
            <person name="Yoshikawa H."/>
            <person name="Matsutani M."/>
            <person name="Matsushita K."/>
        </authorList>
    </citation>
    <scope>NUCLEOTIDE SEQUENCE</scope>
    <source>
        <strain evidence="2">NBRC 106556</strain>
    </source>
</reference>
<dbReference type="Proteomes" id="UP001062443">
    <property type="component" value="Unassembled WGS sequence"/>
</dbReference>
<feature type="transmembrane region" description="Helical" evidence="1">
    <location>
        <begin position="7"/>
        <end position="31"/>
    </location>
</feature>
<feature type="transmembrane region" description="Helical" evidence="1">
    <location>
        <begin position="80"/>
        <end position="100"/>
    </location>
</feature>
<keyword evidence="1" id="KW-0472">Membrane</keyword>
<evidence type="ECO:0000313" key="2">
    <source>
        <dbReference type="EMBL" id="GBR47540.1"/>
    </source>
</evidence>
<dbReference type="PROSITE" id="PS51257">
    <property type="entry name" value="PROKAR_LIPOPROTEIN"/>
    <property type="match status" value="1"/>
</dbReference>
<dbReference type="Pfam" id="PF11911">
    <property type="entry name" value="DUF3429"/>
    <property type="match status" value="1"/>
</dbReference>
<evidence type="ECO:0000256" key="1">
    <source>
        <dbReference type="SAM" id="Phobius"/>
    </source>
</evidence>
<proteinExistence type="predicted"/>
<keyword evidence="1" id="KW-1133">Transmembrane helix</keyword>
<evidence type="ECO:0000313" key="3">
    <source>
        <dbReference type="Proteomes" id="UP001062443"/>
    </source>
</evidence>
<comment type="caution">
    <text evidence="2">The sequence shown here is derived from an EMBL/GenBank/DDBJ whole genome shotgun (WGS) entry which is preliminary data.</text>
</comment>
<gene>
    <name evidence="2" type="ORF">AA106556_1486</name>
</gene>
<feature type="transmembrane region" description="Helical" evidence="1">
    <location>
        <begin position="37"/>
        <end position="59"/>
    </location>
</feature>
<protein>
    <recommendedName>
        <fullName evidence="4">DUF3429 domain-containing protein</fullName>
    </recommendedName>
</protein>
<evidence type="ECO:0008006" key="4">
    <source>
        <dbReference type="Google" id="ProtNLM"/>
    </source>
</evidence>
<name>A0ABQ0QJZ0_9PROT</name>
<feature type="transmembrane region" description="Helical" evidence="1">
    <location>
        <begin position="136"/>
        <end position="154"/>
    </location>
</feature>
<dbReference type="InterPro" id="IPR021836">
    <property type="entry name" value="DUF3429"/>
</dbReference>
<organism evidence="2 3">
    <name type="scientific">Neokomagataea tanensis NBRC 106556</name>
    <dbReference type="NCBI Taxonomy" id="1223519"/>
    <lineage>
        <taxon>Bacteria</taxon>
        <taxon>Pseudomonadati</taxon>
        <taxon>Pseudomonadota</taxon>
        <taxon>Alphaproteobacteria</taxon>
        <taxon>Acetobacterales</taxon>
        <taxon>Acetobacteraceae</taxon>
        <taxon>Neokomagataea</taxon>
    </lineage>
</organism>
<dbReference type="EMBL" id="BAQB01000022">
    <property type="protein sequence ID" value="GBR47540.1"/>
    <property type="molecule type" value="Genomic_DNA"/>
</dbReference>